<keyword evidence="2" id="KW-1185">Reference proteome</keyword>
<evidence type="ECO:0000313" key="2">
    <source>
        <dbReference type="Proteomes" id="UP000483293"/>
    </source>
</evidence>
<sequence>MRKQPGRAVVYQVKCDAVNCGEEFLIIVDRLRGNEVVAVTDGWSDGELYWGCSGVQDAVDCAVDCGWQEGTKGIQRGHIYCPRHKE</sequence>
<protein>
    <submittedName>
        <fullName evidence="1">Uncharacterized protein</fullName>
    </submittedName>
</protein>
<name>A0A6L9SW49_9BIFI</name>
<dbReference type="EMBL" id="WHZV01000005">
    <property type="protein sequence ID" value="NEG55421.1"/>
    <property type="molecule type" value="Genomic_DNA"/>
</dbReference>
<evidence type="ECO:0000313" key="1">
    <source>
        <dbReference type="EMBL" id="NEG55421.1"/>
    </source>
</evidence>
<dbReference type="Proteomes" id="UP000483293">
    <property type="component" value="Unassembled WGS sequence"/>
</dbReference>
<proteinExistence type="predicted"/>
<comment type="caution">
    <text evidence="1">The sequence shown here is derived from an EMBL/GenBank/DDBJ whole genome shotgun (WGS) entry which is preliminary data.</text>
</comment>
<reference evidence="1 2" key="1">
    <citation type="submission" date="2019-10" db="EMBL/GenBank/DDBJ databases">
        <title>Bifidobacterium from non-human primates.</title>
        <authorList>
            <person name="Modesto M."/>
        </authorList>
    </citation>
    <scope>NUCLEOTIDE SEQUENCE [LARGE SCALE GENOMIC DNA]</scope>
    <source>
        <strain evidence="1 2">SMA15</strain>
    </source>
</reference>
<organism evidence="1 2">
    <name type="scientific">Bifidobacterium platyrrhinorum</name>
    <dbReference type="NCBI Taxonomy" id="2661628"/>
    <lineage>
        <taxon>Bacteria</taxon>
        <taxon>Bacillati</taxon>
        <taxon>Actinomycetota</taxon>
        <taxon>Actinomycetes</taxon>
        <taxon>Bifidobacteriales</taxon>
        <taxon>Bifidobacteriaceae</taxon>
        <taxon>Bifidobacterium</taxon>
    </lineage>
</organism>
<gene>
    <name evidence="1" type="ORF">GFD21_06505</name>
</gene>
<accession>A0A6L9SW49</accession>
<dbReference type="AlphaFoldDB" id="A0A6L9SW49"/>